<dbReference type="PANTHER" id="PTHR10000">
    <property type="entry name" value="PHOSPHOSERINE PHOSPHATASE"/>
    <property type="match status" value="1"/>
</dbReference>
<comment type="caution">
    <text evidence="1">The sequence shown here is derived from an EMBL/GenBank/DDBJ whole genome shotgun (WGS) entry which is preliminary data.</text>
</comment>
<proteinExistence type="predicted"/>
<dbReference type="PANTHER" id="PTHR10000:SF8">
    <property type="entry name" value="HAD SUPERFAMILY HYDROLASE-LIKE, TYPE 3"/>
    <property type="match status" value="1"/>
</dbReference>
<dbReference type="InterPro" id="IPR023214">
    <property type="entry name" value="HAD_sf"/>
</dbReference>
<dbReference type="Proteomes" id="UP000254134">
    <property type="component" value="Unassembled WGS sequence"/>
</dbReference>
<protein>
    <submittedName>
        <fullName evidence="1">Putative hydrolase of the HAD superfamily</fullName>
    </submittedName>
</protein>
<keyword evidence="2" id="KW-1185">Reference proteome</keyword>
<gene>
    <name evidence="1" type="ORF">Gocc_1766</name>
</gene>
<dbReference type="Gene3D" id="3.30.1240.10">
    <property type="match status" value="1"/>
</dbReference>
<dbReference type="InterPro" id="IPR036412">
    <property type="entry name" value="HAD-like_sf"/>
</dbReference>
<evidence type="ECO:0000313" key="2">
    <source>
        <dbReference type="Proteomes" id="UP000254134"/>
    </source>
</evidence>
<dbReference type="Pfam" id="PF08282">
    <property type="entry name" value="Hydrolase_3"/>
    <property type="match status" value="1"/>
</dbReference>
<keyword evidence="1" id="KW-0378">Hydrolase</keyword>
<reference evidence="2" key="2">
    <citation type="journal article" date="2019" name="MicrobiologyOpen">
        <title>High-quality draft genome sequence of Gaiella occulta isolated from a 150 meter deep mineral water borehole and comparison with the genome sequences of other deep-branching lineages of the phylum Actinobacteria.</title>
        <authorList>
            <person name="Severino R."/>
            <person name="Froufe H.J.C."/>
            <person name="Barroso C."/>
            <person name="Albuquerque L."/>
            <person name="Lobo-da-Cunha A."/>
            <person name="da Costa M.S."/>
            <person name="Egas C."/>
        </authorList>
    </citation>
    <scope>NUCLEOTIDE SEQUENCE [LARGE SCALE GENOMIC DNA]</scope>
    <source>
        <strain evidence="2">F2-233</strain>
    </source>
</reference>
<name>A0A7M2YZE7_9ACTN</name>
<dbReference type="SUPFAM" id="SSF56784">
    <property type="entry name" value="HAD-like"/>
    <property type="match status" value="1"/>
</dbReference>
<dbReference type="Gene3D" id="3.40.50.1000">
    <property type="entry name" value="HAD superfamily/HAD-like"/>
    <property type="match status" value="1"/>
</dbReference>
<sequence>MFRSVRPYLEQAGIDDPVVCYQGAAVVDPLSGAFLLHEPIPLEVARETISALTDAGYSPNCYVDDRLFVARHTEYSRLYAEFQHLPVTEVGDLAAWLESPPTKLVAVADPDHLPRLRATIEERFAGRLFVTTSLPYLLELGNPAVSKGTGLAFVAGRLGLDASRVVSFGDGENDIELIEWAGFGIAVEDAHPLLLERADWTCPSAEQEGVAAVIGSYLDSRP</sequence>
<organism evidence="1 2">
    <name type="scientific">Gaiella occulta</name>
    <dbReference type="NCBI Taxonomy" id="1002870"/>
    <lineage>
        <taxon>Bacteria</taxon>
        <taxon>Bacillati</taxon>
        <taxon>Actinomycetota</taxon>
        <taxon>Thermoleophilia</taxon>
        <taxon>Gaiellales</taxon>
        <taxon>Gaiellaceae</taxon>
        <taxon>Gaiella</taxon>
    </lineage>
</organism>
<dbReference type="EMBL" id="QQZY01000003">
    <property type="protein sequence ID" value="RDI74877.1"/>
    <property type="molecule type" value="Genomic_DNA"/>
</dbReference>
<evidence type="ECO:0000313" key="1">
    <source>
        <dbReference type="EMBL" id="RDI74877.1"/>
    </source>
</evidence>
<dbReference type="GO" id="GO:0000287">
    <property type="term" value="F:magnesium ion binding"/>
    <property type="evidence" value="ECO:0007669"/>
    <property type="project" value="TreeGrafter"/>
</dbReference>
<dbReference type="AlphaFoldDB" id="A0A7M2YZE7"/>
<reference evidence="1 2" key="1">
    <citation type="submission" date="2018-07" db="EMBL/GenBank/DDBJ databases">
        <title>High-quality-draft genome sequence of Gaiella occulta.</title>
        <authorList>
            <person name="Severino R."/>
            <person name="Froufe H.J.C."/>
            <person name="Rainey F.A."/>
            <person name="Barroso C."/>
            <person name="Albuquerque L."/>
            <person name="Lobo-Da-Cunha A."/>
            <person name="Da Costa M.S."/>
            <person name="Egas C."/>
        </authorList>
    </citation>
    <scope>NUCLEOTIDE SEQUENCE [LARGE SCALE GENOMIC DNA]</scope>
    <source>
        <strain evidence="1 2">F2-233</strain>
    </source>
</reference>
<dbReference type="GO" id="GO:0005829">
    <property type="term" value="C:cytosol"/>
    <property type="evidence" value="ECO:0007669"/>
    <property type="project" value="TreeGrafter"/>
</dbReference>
<dbReference type="GO" id="GO:0016791">
    <property type="term" value="F:phosphatase activity"/>
    <property type="evidence" value="ECO:0007669"/>
    <property type="project" value="TreeGrafter"/>
</dbReference>
<accession>A0A7M2YZE7</accession>